<evidence type="ECO:0000256" key="4">
    <source>
        <dbReference type="ARBA" id="ARBA00023136"/>
    </source>
</evidence>
<dbReference type="Proteomes" id="UP000647416">
    <property type="component" value="Unassembled WGS sequence"/>
</dbReference>
<feature type="transmembrane region" description="Helical" evidence="5">
    <location>
        <begin position="153"/>
        <end position="174"/>
    </location>
</feature>
<dbReference type="PANTHER" id="PTHR37306">
    <property type="entry name" value="COLICIN V PRODUCTION PROTEIN"/>
    <property type="match status" value="1"/>
</dbReference>
<keyword evidence="4 5" id="KW-0472">Membrane</keyword>
<dbReference type="RefSeq" id="WP_262431548.1">
    <property type="nucleotide sequence ID" value="NZ_JACRTE010000003.1"/>
</dbReference>
<keyword evidence="7" id="KW-1185">Reference proteome</keyword>
<dbReference type="InterPro" id="IPR003825">
    <property type="entry name" value="Colicin-V_CvpA"/>
</dbReference>
<dbReference type="EMBL" id="JACRTE010000003">
    <property type="protein sequence ID" value="MBC8595973.1"/>
    <property type="molecule type" value="Genomic_DNA"/>
</dbReference>
<comment type="subcellular location">
    <subcellularLocation>
        <location evidence="1">Membrane</location>
        <topology evidence="1">Multi-pass membrane protein</topology>
    </subcellularLocation>
</comment>
<sequence>MADIVIIVFIAVFLMIGYKKGLVITLLNMCSYLVSSLAVFIFFKPVHTYLCESEVGKSVAKTVSEKIAERFSGVSVLNLPLPLILKSGTREGEVIAQSSAAEIIAQNVTNALLLVVTFVLLYFVIKLVIKFVRAPLSAVTSLPILKQANKLGGAVVGAAMGFLWLYVLTALIAAFSFADAVAPIAGAVSNSQIMGFLYENNFLLNFIKI</sequence>
<dbReference type="PANTHER" id="PTHR37306:SF1">
    <property type="entry name" value="COLICIN V PRODUCTION PROTEIN"/>
    <property type="match status" value="1"/>
</dbReference>
<keyword evidence="2 5" id="KW-0812">Transmembrane</keyword>
<reference evidence="6" key="1">
    <citation type="submission" date="2020-08" db="EMBL/GenBank/DDBJ databases">
        <title>Genome public.</title>
        <authorList>
            <person name="Liu C."/>
            <person name="Sun Q."/>
        </authorList>
    </citation>
    <scope>NUCLEOTIDE SEQUENCE</scope>
    <source>
        <strain evidence="6">NSJ-50</strain>
    </source>
</reference>
<keyword evidence="3 5" id="KW-1133">Transmembrane helix</keyword>
<accession>A0A926F833</accession>
<evidence type="ECO:0000256" key="1">
    <source>
        <dbReference type="ARBA" id="ARBA00004141"/>
    </source>
</evidence>
<evidence type="ECO:0000313" key="7">
    <source>
        <dbReference type="Proteomes" id="UP000647416"/>
    </source>
</evidence>
<feature type="transmembrane region" description="Helical" evidence="5">
    <location>
        <begin position="111"/>
        <end position="132"/>
    </location>
</feature>
<dbReference type="GO" id="GO:0016020">
    <property type="term" value="C:membrane"/>
    <property type="evidence" value="ECO:0007669"/>
    <property type="project" value="UniProtKB-SubCell"/>
</dbReference>
<dbReference type="AlphaFoldDB" id="A0A926F833"/>
<evidence type="ECO:0000313" key="6">
    <source>
        <dbReference type="EMBL" id="MBC8595973.1"/>
    </source>
</evidence>
<feature type="transmembrane region" description="Helical" evidence="5">
    <location>
        <begin position="21"/>
        <end position="43"/>
    </location>
</feature>
<dbReference type="GO" id="GO:0009403">
    <property type="term" value="P:toxin biosynthetic process"/>
    <property type="evidence" value="ECO:0007669"/>
    <property type="project" value="InterPro"/>
</dbReference>
<name>A0A926F833_9FIRM</name>
<evidence type="ECO:0000256" key="5">
    <source>
        <dbReference type="SAM" id="Phobius"/>
    </source>
</evidence>
<dbReference type="Pfam" id="PF02674">
    <property type="entry name" value="Colicin_V"/>
    <property type="match status" value="1"/>
</dbReference>
<gene>
    <name evidence="6" type="ORF">H8706_03700</name>
</gene>
<organism evidence="6 7">
    <name type="scientific">Qingrenia yutianensis</name>
    <dbReference type="NCBI Taxonomy" id="2763676"/>
    <lineage>
        <taxon>Bacteria</taxon>
        <taxon>Bacillati</taxon>
        <taxon>Bacillota</taxon>
        <taxon>Clostridia</taxon>
        <taxon>Eubacteriales</taxon>
        <taxon>Oscillospiraceae</taxon>
        <taxon>Qingrenia</taxon>
    </lineage>
</organism>
<proteinExistence type="predicted"/>
<protein>
    <submittedName>
        <fullName evidence="6">CvpA family protein</fullName>
    </submittedName>
</protein>
<evidence type="ECO:0000256" key="2">
    <source>
        <dbReference type="ARBA" id="ARBA00022692"/>
    </source>
</evidence>
<comment type="caution">
    <text evidence="6">The sequence shown here is derived from an EMBL/GenBank/DDBJ whole genome shotgun (WGS) entry which is preliminary data.</text>
</comment>
<evidence type="ECO:0000256" key="3">
    <source>
        <dbReference type="ARBA" id="ARBA00022989"/>
    </source>
</evidence>